<dbReference type="HOGENOM" id="CLU_000288_125_4_1"/>
<dbReference type="Pfam" id="PF13374">
    <property type="entry name" value="TPR_10"/>
    <property type="match status" value="2"/>
</dbReference>
<dbReference type="Gene3D" id="3.40.50.300">
    <property type="entry name" value="P-loop containing nucleotide triphosphate hydrolases"/>
    <property type="match status" value="1"/>
</dbReference>
<proteinExistence type="predicted"/>
<dbReference type="SUPFAM" id="SSF52540">
    <property type="entry name" value="P-loop containing nucleoside triphosphate hydrolases"/>
    <property type="match status" value="1"/>
</dbReference>
<organism evidence="3 4">
    <name type="scientific">Ophiostoma piceae (strain UAMH 11346)</name>
    <name type="common">Sap stain fungus</name>
    <dbReference type="NCBI Taxonomy" id="1262450"/>
    <lineage>
        <taxon>Eukaryota</taxon>
        <taxon>Fungi</taxon>
        <taxon>Dikarya</taxon>
        <taxon>Ascomycota</taxon>
        <taxon>Pezizomycotina</taxon>
        <taxon>Sordariomycetes</taxon>
        <taxon>Sordariomycetidae</taxon>
        <taxon>Ophiostomatales</taxon>
        <taxon>Ophiostomataceae</taxon>
        <taxon>Ophiostoma</taxon>
    </lineage>
</organism>
<dbReference type="Proteomes" id="UP000016923">
    <property type="component" value="Unassembled WGS sequence"/>
</dbReference>
<name>S3D0Y5_OPHP1</name>
<accession>S3D0Y5</accession>
<dbReference type="STRING" id="1262450.S3D0Y5"/>
<keyword evidence="4" id="KW-1185">Reference proteome</keyword>
<gene>
    <name evidence="3" type="ORF">F503_03352</name>
</gene>
<dbReference type="eggNOG" id="KOG1840">
    <property type="taxonomic scope" value="Eukaryota"/>
</dbReference>
<feature type="domain" description="Heterokaryon incompatibility" evidence="2">
    <location>
        <begin position="24"/>
        <end position="113"/>
    </location>
</feature>
<feature type="domain" description="NB-ARC" evidence="1">
    <location>
        <begin position="289"/>
        <end position="438"/>
    </location>
</feature>
<dbReference type="VEuPathDB" id="FungiDB:F503_03352"/>
<dbReference type="Pfam" id="PF06985">
    <property type="entry name" value="HET"/>
    <property type="match status" value="1"/>
</dbReference>
<dbReference type="Gene3D" id="1.25.40.10">
    <property type="entry name" value="Tetratricopeptide repeat domain"/>
    <property type="match status" value="2"/>
</dbReference>
<dbReference type="OrthoDB" id="626167at2759"/>
<dbReference type="GO" id="GO:0043531">
    <property type="term" value="F:ADP binding"/>
    <property type="evidence" value="ECO:0007669"/>
    <property type="project" value="InterPro"/>
</dbReference>
<dbReference type="PANTHER" id="PTHR10622:SF11">
    <property type="entry name" value="HET-DOMAIN-CONTAINING PROTEIN"/>
    <property type="match status" value="1"/>
</dbReference>
<reference evidence="3 4" key="1">
    <citation type="journal article" date="2013" name="BMC Genomics">
        <title>The genome and transcriptome of the pine saprophyte Ophiostoma piceae, and a comparison with the bark beetle-associated pine pathogen Grosmannia clavigera.</title>
        <authorList>
            <person name="Haridas S."/>
            <person name="Wang Y."/>
            <person name="Lim L."/>
            <person name="Massoumi Alamouti S."/>
            <person name="Jackman S."/>
            <person name="Docking R."/>
            <person name="Robertson G."/>
            <person name="Birol I."/>
            <person name="Bohlmann J."/>
            <person name="Breuil C."/>
        </authorList>
    </citation>
    <scope>NUCLEOTIDE SEQUENCE [LARGE SCALE GENOMIC DNA]</scope>
    <source>
        <strain evidence="3 4">UAMH 11346</strain>
    </source>
</reference>
<dbReference type="EMBL" id="KE148152">
    <property type="protein sequence ID" value="EPE06925.1"/>
    <property type="molecule type" value="Genomic_DNA"/>
</dbReference>
<dbReference type="Pfam" id="PF00931">
    <property type="entry name" value="NB-ARC"/>
    <property type="match status" value="1"/>
</dbReference>
<protein>
    <submittedName>
        <fullName evidence="3">Kinesin light chain 1</fullName>
    </submittedName>
</protein>
<dbReference type="NCBIfam" id="NF040586">
    <property type="entry name" value="FxSxx_TPR"/>
    <property type="match status" value="1"/>
</dbReference>
<dbReference type="SUPFAM" id="SSF48452">
    <property type="entry name" value="TPR-like"/>
    <property type="match status" value="2"/>
</dbReference>
<dbReference type="AlphaFoldDB" id="S3D0Y5"/>
<dbReference type="OMA" id="VEHWQVE"/>
<evidence type="ECO:0000259" key="2">
    <source>
        <dbReference type="Pfam" id="PF06985"/>
    </source>
</evidence>
<dbReference type="InterPro" id="IPR011990">
    <property type="entry name" value="TPR-like_helical_dom_sf"/>
</dbReference>
<dbReference type="InterPro" id="IPR010730">
    <property type="entry name" value="HET"/>
</dbReference>
<dbReference type="Pfam" id="PF13424">
    <property type="entry name" value="TPR_12"/>
    <property type="match status" value="2"/>
</dbReference>
<evidence type="ECO:0000259" key="1">
    <source>
        <dbReference type="Pfam" id="PF00931"/>
    </source>
</evidence>
<dbReference type="InterPro" id="IPR027417">
    <property type="entry name" value="P-loop_NTPase"/>
</dbReference>
<sequence>MRLLQITDTGFSLTDFLLNNIPPYAILSHTWGLASDEVTYDDMKNGNGQTKAGYAKLEFCAKQAKRDGLRFFWVDTCCIDKTNQSELSRSIVSMFRWYQRASRCYVYLADVSAACGGDDQSPAAWDCAFRKSRWFTRGWTLQELLAPSSVEFFSSDDIRLGDKSSLSQQVHEITEIPITAIKGDKVSDFGVEDRFRWSASRETTEEEDIVYCLLGIFEVSMSIIYGEGKDKARRRLGQEIASKNSAPSSSTQKKRPFLVAFERNSAFTGRESELKRLRGMPAPRQQTARLAIAGLGGVGKTQLALEFVYQRQKGFSDCAVFWVPSVSQEMIDQEFRNIAMQLGISGQDDTQASTQERLRDYWSSSESGRWILVFDNVDDISIWEKRGLVDCLPRNELGTIVFTTRNKQVAVRLARSNVIDLSNMDEESSRRLLHNYLVCKDLLDRTEDTNALMKQLAYLPLALVQAATYINMNTITIQEYTELLGAQEEDVVELLSEDFDDAWRYEGTLNPVSATWLISLTQIQERNPFAAEYLSYMACLDSKDIPRSLLPSGRSRKDEIDAIGTLTAYSFISRQAHNGMFTMHPLVHIATRNWLRKEGSLSIWADKVVTALHGILTDTSLKDPLLWRPCMPHAYYQLQLSGGVSDYDSPLFGLYMRYSDCLYNDGRFKEAENMYAQILNLTEAVKGAEHPQRLKVKAELARVYYAQDRYREAEALMLQVLESSKASLGPHHLETLYVSTKLASLYKSQGRLQEAEVLSVQVWDARNTTLGSDHPSSLESSREVAMVYRAQGRLLEAEELLLQLLAVCKTAFETDNENTLETSRELAEIYLRQGRPDEAQPLQEHVWETRKKMLGPSHLRTTIAAYELALTYLEHDRLEDAEKLLLQARNDNMAQGARHMGSAFICLILAGVWEKQGRLSLAVDLMRDVIESFQRLLGPGHSLTTEAQQALGSWEADPRYKSGCT</sequence>
<evidence type="ECO:0000313" key="3">
    <source>
        <dbReference type="EMBL" id="EPE06925.1"/>
    </source>
</evidence>
<dbReference type="PANTHER" id="PTHR10622">
    <property type="entry name" value="HET DOMAIN-CONTAINING PROTEIN"/>
    <property type="match status" value="1"/>
</dbReference>
<evidence type="ECO:0000313" key="4">
    <source>
        <dbReference type="Proteomes" id="UP000016923"/>
    </source>
</evidence>
<dbReference type="InterPro" id="IPR002182">
    <property type="entry name" value="NB-ARC"/>
</dbReference>